<dbReference type="Proteomes" id="UP000013827">
    <property type="component" value="Unassembled WGS sequence"/>
</dbReference>
<dbReference type="KEGG" id="ehx:EMIHUDRAFT_448791"/>
<dbReference type="Pfam" id="PF03935">
    <property type="entry name" value="SKN1_KRE6_Sbg1"/>
    <property type="match status" value="2"/>
</dbReference>
<dbReference type="InterPro" id="IPR005629">
    <property type="entry name" value="Skn1/Kre6/Sbg1"/>
</dbReference>
<keyword evidence="7 12" id="KW-1133">Transmembrane helix</keyword>
<feature type="transmembrane region" description="Helical" evidence="12">
    <location>
        <begin position="258"/>
        <end position="279"/>
    </location>
</feature>
<feature type="transmembrane region" description="Helical" evidence="12">
    <location>
        <begin position="353"/>
        <end position="381"/>
    </location>
</feature>
<keyword evidence="10" id="KW-0961">Cell wall biogenesis/degradation</keyword>
<keyword evidence="5" id="KW-0808">Transferase</keyword>
<keyword evidence="15" id="KW-1185">Reference proteome</keyword>
<name>A0A0D3L083_EMIH1</name>
<evidence type="ECO:0000256" key="6">
    <source>
        <dbReference type="ARBA" id="ARBA00022692"/>
    </source>
</evidence>
<evidence type="ECO:0000256" key="8">
    <source>
        <dbReference type="ARBA" id="ARBA00023136"/>
    </source>
</evidence>
<dbReference type="STRING" id="2903.R1E1F1"/>
<feature type="transmembrane region" description="Helical" evidence="12">
    <location>
        <begin position="1990"/>
        <end position="2008"/>
    </location>
</feature>
<feature type="transmembrane region" description="Helical" evidence="12">
    <location>
        <begin position="1904"/>
        <end position="1925"/>
    </location>
</feature>
<dbReference type="InterPro" id="IPR003440">
    <property type="entry name" value="Glyco_trans_48_dom"/>
</dbReference>
<evidence type="ECO:0000256" key="11">
    <source>
        <dbReference type="ARBA" id="ARBA00047777"/>
    </source>
</evidence>
<dbReference type="InterPro" id="IPR026899">
    <property type="entry name" value="FKS1-like_dom1"/>
</dbReference>
<keyword evidence="8 12" id="KW-0472">Membrane</keyword>
<dbReference type="GO" id="GO:0000148">
    <property type="term" value="C:1,3-beta-D-glucan synthase complex"/>
    <property type="evidence" value="ECO:0007669"/>
    <property type="project" value="InterPro"/>
</dbReference>
<reference evidence="14" key="2">
    <citation type="submission" date="2024-10" db="UniProtKB">
        <authorList>
            <consortium name="EnsemblProtists"/>
        </authorList>
    </citation>
    <scope>IDENTIFICATION</scope>
</reference>
<feature type="transmembrane region" description="Helical" evidence="12">
    <location>
        <begin position="286"/>
        <end position="309"/>
    </location>
</feature>
<dbReference type="SMART" id="SM01205">
    <property type="entry name" value="FKS1_dom1"/>
    <property type="match status" value="1"/>
</dbReference>
<keyword evidence="9" id="KW-0325">Glycoprotein</keyword>
<feature type="transmembrane region" description="Helical" evidence="12">
    <location>
        <begin position="2078"/>
        <end position="2097"/>
    </location>
</feature>
<dbReference type="PANTHER" id="PTHR12741">
    <property type="entry name" value="LYST-INTERACTING PROTEIN LIP5 DOPAMINE RESPONSIVE PROTEIN DRG-1"/>
    <property type="match status" value="1"/>
</dbReference>
<evidence type="ECO:0000256" key="1">
    <source>
        <dbReference type="ARBA" id="ARBA00004141"/>
    </source>
</evidence>
<dbReference type="PANTHER" id="PTHR12741:SF48">
    <property type="entry name" value="1,3-BETA-GLUCAN SYNTHASE COMPONENT FKS1-RELATED"/>
    <property type="match status" value="1"/>
</dbReference>
<dbReference type="HOGENOM" id="CLU_234343_0_0_1"/>
<feature type="transmembrane region" description="Helical" evidence="12">
    <location>
        <begin position="1781"/>
        <end position="1800"/>
    </location>
</feature>
<dbReference type="GO" id="GO:0006075">
    <property type="term" value="P:(1-&gt;3)-beta-D-glucan biosynthetic process"/>
    <property type="evidence" value="ECO:0007669"/>
    <property type="project" value="InterPro"/>
</dbReference>
<feature type="transmembrane region" description="Helical" evidence="12">
    <location>
        <begin position="887"/>
        <end position="908"/>
    </location>
</feature>
<feature type="transmembrane region" description="Helical" evidence="12">
    <location>
        <begin position="1820"/>
        <end position="1838"/>
    </location>
</feature>
<dbReference type="GO" id="GO:0005886">
    <property type="term" value="C:plasma membrane"/>
    <property type="evidence" value="ECO:0007669"/>
    <property type="project" value="TreeGrafter"/>
</dbReference>
<proteinExistence type="inferred from homology"/>
<dbReference type="RefSeq" id="XP_005793847.1">
    <property type="nucleotide sequence ID" value="XM_005793790.1"/>
</dbReference>
<keyword evidence="6 12" id="KW-0812">Transmembrane</keyword>
<feature type="transmembrane region" description="Helical" evidence="12">
    <location>
        <begin position="1945"/>
        <end position="1962"/>
    </location>
</feature>
<evidence type="ECO:0000256" key="10">
    <source>
        <dbReference type="ARBA" id="ARBA00023316"/>
    </source>
</evidence>
<dbReference type="GeneID" id="17286688"/>
<dbReference type="GO" id="GO:0003843">
    <property type="term" value="F:1,3-beta-D-glucan synthase activity"/>
    <property type="evidence" value="ECO:0007669"/>
    <property type="project" value="UniProtKB-EC"/>
</dbReference>
<dbReference type="OMA" id="HRDEWAN"/>
<dbReference type="PaxDb" id="2903-EOD41418"/>
<organism evidence="14 15">
    <name type="scientific">Emiliania huxleyi (strain CCMP1516)</name>
    <dbReference type="NCBI Taxonomy" id="280463"/>
    <lineage>
        <taxon>Eukaryota</taxon>
        <taxon>Haptista</taxon>
        <taxon>Haptophyta</taxon>
        <taxon>Prymnesiophyceae</taxon>
        <taxon>Isochrysidales</taxon>
        <taxon>Noelaerhabdaceae</taxon>
        <taxon>Emiliania</taxon>
    </lineage>
</organism>
<feature type="transmembrane region" description="Helical" evidence="12">
    <location>
        <begin position="853"/>
        <end position="875"/>
    </location>
</feature>
<feature type="transmembrane region" description="Helical" evidence="12">
    <location>
        <begin position="442"/>
        <end position="462"/>
    </location>
</feature>
<keyword evidence="4" id="KW-0328">Glycosyltransferase</keyword>
<evidence type="ECO:0000256" key="5">
    <source>
        <dbReference type="ARBA" id="ARBA00022679"/>
    </source>
</evidence>
<reference evidence="15" key="1">
    <citation type="journal article" date="2013" name="Nature">
        <title>Pan genome of the phytoplankton Emiliania underpins its global distribution.</title>
        <authorList>
            <person name="Read B.A."/>
            <person name="Kegel J."/>
            <person name="Klute M.J."/>
            <person name="Kuo A."/>
            <person name="Lefebvre S.C."/>
            <person name="Maumus F."/>
            <person name="Mayer C."/>
            <person name="Miller J."/>
            <person name="Monier A."/>
            <person name="Salamov A."/>
            <person name="Young J."/>
            <person name="Aguilar M."/>
            <person name="Claverie J.M."/>
            <person name="Frickenhaus S."/>
            <person name="Gonzalez K."/>
            <person name="Herman E.K."/>
            <person name="Lin Y.C."/>
            <person name="Napier J."/>
            <person name="Ogata H."/>
            <person name="Sarno A.F."/>
            <person name="Shmutz J."/>
            <person name="Schroeder D."/>
            <person name="de Vargas C."/>
            <person name="Verret F."/>
            <person name="von Dassow P."/>
            <person name="Valentin K."/>
            <person name="Van de Peer Y."/>
            <person name="Wheeler G."/>
            <person name="Dacks J.B."/>
            <person name="Delwiche C.F."/>
            <person name="Dyhrman S.T."/>
            <person name="Glockner G."/>
            <person name="John U."/>
            <person name="Richards T."/>
            <person name="Worden A.Z."/>
            <person name="Zhang X."/>
            <person name="Grigoriev I.V."/>
            <person name="Allen A.E."/>
            <person name="Bidle K."/>
            <person name="Borodovsky M."/>
            <person name="Bowler C."/>
            <person name="Brownlee C."/>
            <person name="Cock J.M."/>
            <person name="Elias M."/>
            <person name="Gladyshev V.N."/>
            <person name="Groth M."/>
            <person name="Guda C."/>
            <person name="Hadaegh A."/>
            <person name="Iglesias-Rodriguez M.D."/>
            <person name="Jenkins J."/>
            <person name="Jones B.M."/>
            <person name="Lawson T."/>
            <person name="Leese F."/>
            <person name="Lindquist E."/>
            <person name="Lobanov A."/>
            <person name="Lomsadze A."/>
            <person name="Malik S.B."/>
            <person name="Marsh M.E."/>
            <person name="Mackinder L."/>
            <person name="Mock T."/>
            <person name="Mueller-Roeber B."/>
            <person name="Pagarete A."/>
            <person name="Parker M."/>
            <person name="Probert I."/>
            <person name="Quesneville H."/>
            <person name="Raines C."/>
            <person name="Rensing S.A."/>
            <person name="Riano-Pachon D.M."/>
            <person name="Richier S."/>
            <person name="Rokitta S."/>
            <person name="Shiraiwa Y."/>
            <person name="Soanes D.M."/>
            <person name="van der Giezen M."/>
            <person name="Wahlund T.M."/>
            <person name="Williams B."/>
            <person name="Wilson W."/>
            <person name="Wolfe G."/>
            <person name="Wurch L.L."/>
        </authorList>
    </citation>
    <scope>NUCLEOTIDE SEQUENCE</scope>
</reference>
<comment type="catalytic activity">
    <reaction evidence="11">
        <text>[(1-&gt;3)-beta-D-glucosyl](n) + UDP-alpha-D-glucose = [(1-&gt;3)-beta-D-glucosyl](n+1) + UDP + H(+)</text>
        <dbReference type="Rhea" id="RHEA:21476"/>
        <dbReference type="Rhea" id="RHEA-COMP:11146"/>
        <dbReference type="Rhea" id="RHEA-COMP:14303"/>
        <dbReference type="ChEBI" id="CHEBI:15378"/>
        <dbReference type="ChEBI" id="CHEBI:37671"/>
        <dbReference type="ChEBI" id="CHEBI:58223"/>
        <dbReference type="ChEBI" id="CHEBI:58885"/>
        <dbReference type="EC" id="2.4.1.34"/>
    </reaction>
</comment>
<accession>A0A0D3L083</accession>
<feature type="transmembrane region" description="Helical" evidence="12">
    <location>
        <begin position="2038"/>
        <end position="2057"/>
    </location>
</feature>
<dbReference type="EC" id="2.4.1.34" evidence="3"/>
<comment type="subcellular location">
    <subcellularLocation>
        <location evidence="1">Membrane</location>
        <topology evidence="1">Multi-pass membrane protein</topology>
    </subcellularLocation>
</comment>
<evidence type="ECO:0000256" key="9">
    <source>
        <dbReference type="ARBA" id="ARBA00023180"/>
    </source>
</evidence>
<evidence type="ECO:0000256" key="12">
    <source>
        <dbReference type="SAM" id="Phobius"/>
    </source>
</evidence>
<dbReference type="Pfam" id="PF02364">
    <property type="entry name" value="Glucan_synthase"/>
    <property type="match status" value="2"/>
</dbReference>
<sequence>MVVARPRQLQSWLFGWPESDSSSNATSSNAWDGSLIDVDTPLEELETVGLGDGESYRLVMSDEFETEGRRFSEVDRDPIWTAVARHDPTNGNLAYMTPQMVSTHAGALEIYTTNTGFRASRPAIWMLGNLGRATYPLSNDGLWPFSFGACDRARLGAAAVPGARRAGGVPEVDLLEARPCADIAAASDRPALAVAHNNLTIDQAIFPTVFRIGHVRFYQRASGRQRTSCSPPDHPTAGWIAQHWWANGKQAPPSVDNLLRASVLLSGCVAALGALALLLSEEHVRLALALLFGAFFCAALASAGLARYLGVSPDDAWLGPQTAGGDSATSSLTLSAGVPLRSHVWSLLFADRLVYLACVVEAAVVGGLLLTILSELTLCLATAFSARALPRLLVALLGALAAREGGQDEGGGRVGSLSAAVPLPPVGPPLPHPRGWSAGEELSLLLFPLFLFVALVSGLAAIHVRKAFLEAATALCGAQLLWLGAASLAGGEAMLDAMLDVRHAVEGLAGSGVQGDLGRSSSPWAAPAKVRGGAVVSGVAGERRVAVDVCQAQPSVERWWLATARRHGQRRPRRAACPERRWLPPLQQCTAVDASGALGSPVVKQLCAVAAAFEADFGFQRPVVCNQLEHLLRLLAARAARLPFSAPERAARAADSLHAHLFASYFTWCEHAANLRHASEAVWWLFHQLSDLAKPLPRPFALASVAPLYASLVHLFCERAHPLNYDDVNEAFWRPDCLGWSLEGSGAGSAAAQLRGLAKEYRERRSWLHMLGAFEHVYFAHWIMLRLMLGATLGLNTCIAAEFGAGEESDAALRVLQFEATLVVDVQAYRVLSGLLQLWARFPTCDPPAKLDAVLRVALDLLLSLALNVALWFSLRDQHLHHWAMALLLSIAVFVRPTLSSLRFLVVANGPLPARHVRPTSWHVRPTSWSALAFWLTLFSVHCLLVQHYIADALVVDTLGLLYSYFGRAPRSSGIGLGQLFVLLLCIWVPVILFFLVSFSLTFTLWDPSWNLLGLPQLLAAHFDPAADRFEQRWLASRPARLPPSPGGAWAVSAGGRSVSLPAVANGSRDGALPPDEDAPADLLLGRLPARGGWGFAQCWNTMLHEMRRQDLVDNSEETRLHALLAGCPVESLPTLCRLSLAGAADIAMAVVWPLLGAAHQPDVALALRALAAVVPPIAPATDASAAGSAGQSRPCGALPPGLRSERVLYGLRKALQRPLIELSQALVELCEAIFAMIGLSRDLSRLDLTASLNDLTAALSLARRRRGVTRVRIADIASAEGAADEVRGALGAAANALQATLAHPTLGFWADSSYASASLASLLRHEPNLEAIAVRLRRMLSLSPTPRPLRSNEAMRRLRHWLRSLKMDAPEAPPVAEMQSWSILTPVYKETVLYSMADLEEESNDGRSFIEVLRGLHRDEWANFAQRLGESPSALSAGPSAAAVGLDARPDSRAHRMMYYESALAFLVAVEAGSAGGGPAPPLPAASQTAAASALAQRKVGYVCACQVYGDYKRAGDPRAVDIEALMHAFPSLRGGVRCESRVGLPGNPILGEGKPENQNVALPFCHGERVQMVDMNQEGYWEEALKMRPLLQEFESSAKAGPVTVIGFPEHIFTQSSGFVTAIFIGLQERYFGSFVQRHPDLLDKLHFATRGGVSKASKEINLSEDIFSGYKTVLAGGCVVFREYHLVGKGRPTNLMEITGFFAKLSSGSAASLTTRDVARFAASAPLVKLFSYYYSAIAFYVHDVIVMHVTVLIPYLLAMLALVGLDHRFNNYEAQPLSLFALLPLLLSLMTALPLLRAVPALCMVLVERGPRRALSFLLGMAITASPVYFIFVAQTKSFHFARTVTAGGASYFAARRNASVLHTPYHELHARFAHSHLYVAADVYVFLCMAHVWSVSDRLFLTTWPTWAVASCFVLAPLLYNPQQLEAWQVKADVRGFCGWFGRVSVAAFYSFIAYLIPLQTNVDNFAATRGWAGLARTASLRKRLCVAALCVYACAGAVGSVLELAANMRATADVAAPLLRLAHKARESARDYALAAAVLLPVGALAALRLPGVVHRALIFQRSFVDLDMHGLILYSSVLAAVALAYALSSLDWG</sequence>
<feature type="domain" description="1,3-beta-glucan synthase component FKS1-like" evidence="13">
    <location>
        <begin position="672"/>
        <end position="743"/>
    </location>
</feature>
<dbReference type="eggNOG" id="KOG0916">
    <property type="taxonomic scope" value="Eukaryota"/>
</dbReference>
<comment type="similarity">
    <text evidence="2">Belongs to the glycosyltransferase 48 family.</text>
</comment>
<feature type="transmembrane region" description="Helical" evidence="12">
    <location>
        <begin position="980"/>
        <end position="1006"/>
    </location>
</feature>
<protein>
    <recommendedName>
        <fullName evidence="3">1,3-beta-glucan synthase</fullName>
        <ecNumber evidence="3">2.4.1.34</ecNumber>
    </recommendedName>
</protein>
<evidence type="ECO:0000256" key="4">
    <source>
        <dbReference type="ARBA" id="ARBA00022676"/>
    </source>
</evidence>
<evidence type="ECO:0000256" key="3">
    <source>
        <dbReference type="ARBA" id="ARBA00012589"/>
    </source>
</evidence>
<evidence type="ECO:0000313" key="14">
    <source>
        <dbReference type="EnsemblProtists" id="EOD41418"/>
    </source>
</evidence>
<evidence type="ECO:0000259" key="13">
    <source>
        <dbReference type="SMART" id="SM01205"/>
    </source>
</evidence>
<evidence type="ECO:0000313" key="15">
    <source>
        <dbReference type="Proteomes" id="UP000013827"/>
    </source>
</evidence>
<dbReference type="EnsemblProtists" id="EOD41418">
    <property type="protein sequence ID" value="EOD41418"/>
    <property type="gene ID" value="EMIHUDRAFT_448791"/>
</dbReference>
<feature type="transmembrane region" description="Helical" evidence="12">
    <location>
        <begin position="1749"/>
        <end position="1769"/>
    </location>
</feature>
<evidence type="ECO:0000256" key="2">
    <source>
        <dbReference type="ARBA" id="ARBA00009040"/>
    </source>
</evidence>
<evidence type="ECO:0000256" key="7">
    <source>
        <dbReference type="ARBA" id="ARBA00022989"/>
    </source>
</evidence>